<dbReference type="InterPro" id="IPR019243">
    <property type="entry name" value="DUF2202"/>
</dbReference>
<keyword evidence="2" id="KW-1185">Reference proteome</keyword>
<dbReference type="Gene3D" id="1.20.1260.10">
    <property type="match status" value="1"/>
</dbReference>
<sequence length="142" mass="16130">MAEDYREETRKILEEALDDEYKARATYAKVIEKFGPVRPFINIVEAENRHAGALLRQFERLGLIPPEDQWAGNVEAPETLVEACKGGIEAEIENAEMYDRLLAAVNDPMVRNVLLRLQEASQNNHLSAFRRCLTRLSSSQEG</sequence>
<name>A0A501PBI4_9PROT</name>
<dbReference type="RefSeq" id="WP_139941677.1">
    <property type="nucleotide sequence ID" value="NZ_JBHSYP010000005.1"/>
</dbReference>
<dbReference type="AlphaFoldDB" id="A0A501PBI4"/>
<gene>
    <name evidence="1" type="ORF">FIV46_14650</name>
</gene>
<evidence type="ECO:0000313" key="1">
    <source>
        <dbReference type="EMBL" id="TPD57362.1"/>
    </source>
</evidence>
<dbReference type="SUPFAM" id="SSF47240">
    <property type="entry name" value="Ferritin-like"/>
    <property type="match status" value="1"/>
</dbReference>
<dbReference type="EMBL" id="VFIY01000018">
    <property type="protein sequence ID" value="TPD57362.1"/>
    <property type="molecule type" value="Genomic_DNA"/>
</dbReference>
<protein>
    <submittedName>
        <fullName evidence="1">DUF2202 domain-containing protein</fullName>
    </submittedName>
</protein>
<dbReference type="InterPro" id="IPR009078">
    <property type="entry name" value="Ferritin-like_SF"/>
</dbReference>
<dbReference type="OrthoDB" id="573482at2"/>
<dbReference type="Proteomes" id="UP000319148">
    <property type="component" value="Unassembled WGS sequence"/>
</dbReference>
<proteinExistence type="predicted"/>
<dbReference type="InterPro" id="IPR012347">
    <property type="entry name" value="Ferritin-like"/>
</dbReference>
<organism evidence="1 2">
    <name type="scientific">Emcibacter nanhaiensis</name>
    <dbReference type="NCBI Taxonomy" id="1505037"/>
    <lineage>
        <taxon>Bacteria</taxon>
        <taxon>Pseudomonadati</taxon>
        <taxon>Pseudomonadota</taxon>
        <taxon>Alphaproteobacteria</taxon>
        <taxon>Emcibacterales</taxon>
        <taxon>Emcibacteraceae</taxon>
        <taxon>Emcibacter</taxon>
    </lineage>
</organism>
<reference evidence="2" key="1">
    <citation type="submission" date="2019-06" db="EMBL/GenBank/DDBJ databases">
        <title>The complete genome of Emcibacter congregatus ZYLT.</title>
        <authorList>
            <person name="Zhao Z."/>
        </authorList>
    </citation>
    <scope>NUCLEOTIDE SEQUENCE [LARGE SCALE GENOMIC DNA]</scope>
    <source>
        <strain evidence="2">MCCC 1A06723</strain>
    </source>
</reference>
<dbReference type="CDD" id="cd01048">
    <property type="entry name" value="Ferritin_like_AB2"/>
    <property type="match status" value="1"/>
</dbReference>
<comment type="caution">
    <text evidence="1">The sequence shown here is derived from an EMBL/GenBank/DDBJ whole genome shotgun (WGS) entry which is preliminary data.</text>
</comment>
<evidence type="ECO:0000313" key="2">
    <source>
        <dbReference type="Proteomes" id="UP000319148"/>
    </source>
</evidence>
<accession>A0A501PBI4</accession>